<keyword evidence="6" id="KW-1185">Reference proteome</keyword>
<dbReference type="Pfam" id="PF01835">
    <property type="entry name" value="MG2"/>
    <property type="match status" value="1"/>
</dbReference>
<feature type="domain" description="Alpha-2-macroglobulin" evidence="4">
    <location>
        <begin position="1225"/>
        <end position="1315"/>
    </location>
</feature>
<evidence type="ECO:0008006" key="7">
    <source>
        <dbReference type="Google" id="ProtNLM"/>
    </source>
</evidence>
<protein>
    <recommendedName>
        <fullName evidence="7">Alpha-2-macroglobulin</fullName>
    </recommendedName>
</protein>
<evidence type="ECO:0000313" key="6">
    <source>
        <dbReference type="Proteomes" id="UP000809431"/>
    </source>
</evidence>
<dbReference type="Gene3D" id="2.60.40.1930">
    <property type="match status" value="1"/>
</dbReference>
<dbReference type="Pfam" id="PF07703">
    <property type="entry name" value="A2M_BRD"/>
    <property type="match status" value="1"/>
</dbReference>
<dbReference type="Pfam" id="PF17973">
    <property type="entry name" value="bMG10"/>
    <property type="match status" value="1"/>
</dbReference>
<dbReference type="InterPro" id="IPR051802">
    <property type="entry name" value="YfhM-like"/>
</dbReference>
<reference evidence="5 6" key="1">
    <citation type="submission" date="2021-01" db="EMBL/GenBank/DDBJ databases">
        <title>Draft Genome Sequence and Polyhydroxyalkanoate Biosynthetic Potential of Jeongeupia naejangsanensis Type Strain DSM 24253.</title>
        <authorList>
            <person name="Turrini P."/>
            <person name="Artuso I."/>
            <person name="Lugli G.A."/>
            <person name="Frangipani E."/>
            <person name="Ventura M."/>
            <person name="Visca P."/>
        </authorList>
    </citation>
    <scope>NUCLEOTIDE SEQUENCE [LARGE SCALE GENOMIC DNA]</scope>
    <source>
        <strain evidence="5 6">DSM 24253</strain>
    </source>
</reference>
<comment type="caution">
    <text evidence="5">The sequence shown here is derived from an EMBL/GenBank/DDBJ whole genome shotgun (WGS) entry which is preliminary data.</text>
</comment>
<proteinExistence type="inferred from homology"/>
<dbReference type="InterPro" id="IPR011625">
    <property type="entry name" value="A2M_N_BRD"/>
</dbReference>
<evidence type="ECO:0000256" key="2">
    <source>
        <dbReference type="SAM" id="SignalP"/>
    </source>
</evidence>
<evidence type="ECO:0000259" key="3">
    <source>
        <dbReference type="SMART" id="SM01359"/>
    </source>
</evidence>
<sequence>MRVFHLFSAGVLALGLSAAQAAVNVTTFSPQGEVRQVEQVRATFSAPMVRMGDVSAAAPFSVSCNLPGKGRWIDDRSWVVDISGDLPAETTCRFTLKPGLKGIDGGVVDGKKAFQFSTGALAIAESWPDRGEAIEEDQAFVLRYSGALAGKQPQLFCKIEGLPERVPVTRLPAADTATLVKHLGEQKRAATIEAVRCAQRLPAGKKVVLVQPRSGKAEVREFDVRPEFSASFSCARENAKAACIPFKPVTLSFSAPVPQKLADKIRLVTPEGERAPEPDRDARNGTVDSVQFKPPFAALGAFTIKLPGDLVDDTGRKLTNASAFPLAFKTTDYPPLAKFAAAPFGIIELGDDAALPVTLRNVESDLKVGEVRVGAETLSVNDDKGMMTWLAKVLDYHESVVPVTRGGKTEQVETRRLSLLKGQKGVTPLTLPGKPDAKGRWPFEVVGIPLKTPGLHVVEIESRLLGKALLGANKPMYVRSAVLVTNLAVHFKQGRDNAAVWVTTLDRGVPVPQADVSIYDCKGVARWHGKTGANGVAAVPQALGQPDCSSATLDGYFVTARKTDKGVTDVSFVRSGWNRGIESWRFPFPTSASDRPSVQAHSVLDRMLFRAGETVSMKHYLRVETSKGFALPKAGQLPDQLRIVHEGSGQEYRQPLSWRQGRYADSSFKLPKDAKLGEYSIVLEKAASKTRSDDDGYGSNGVTLYTGTFRVEEFRLPVMTGSLTVPAKAGIAPKDVPLNVSLAYVNGGAAKGLPVQVSAMLRERYARPQGYDGYSFSPPEAKRNEAQVSLDGKVMLDKAALTLDANGGGKVAVKGLPVIDRSYDMVTEATYADPNGEVQTLSRTVPLWPAAVQVGVTVDDWVSVGREAKLKAVVLDTGGKPVAGRKVVVNAVRHTYQSTRKRLVGGFYAYDHDEQVDDLGKVCSGETDARGLVFCDLALKDAGSIELVASADDGEGHSARAAQSVWVSKQDELWFDVDNNDRIDVLAEKESYKPGETARFQVRMPFRKATAWVAIEREGVIETRVVELEGKSPMIEVPVSAAWAPNVYVSVLAVRGRVRDVPWYSFFTWGWKAPVSWWDAYWNEGKDYQAPTATVDLAKPAFKYGIAEIRVGEAGHKLGITVTPDKPGYGVRETAQVTVQVKLPDGKPAPAGTEIAFAAVDEALLELQPNSSWNLLEAMLQRRSYGVETATAQLEVIGKRHYGRKALPPGGGGGFAPTRELFDTLLVWNPRLVLDTNGRAKIAVPINDALTRFRFVAVADAGTGYFGTGSASVAVTQDLQLTSGFAPLVREGDQIRALATLRNGSTRAMNVQISAQAEGLPALPVTKLALPSGEARELVWPMTVPDGLRSLKWTLVANEVGGKAVDRLAFAQQVEPAVPVAVQQATLRRIDAEVSIPLALPVAALPGRGGVSVQLQSRLSAELPAVRRWFADYPYVCLEQKASVAIGLSDRARWDALMAELPVYLDADGLANYFPPREGDAASGSDTLTGYLLAVASEAGWTIPDASREKMLQGLTRFVEGKLKRDAWAPRSDIDARRLAALEALSRYGRAEPRQLAVLAIQPNTWPTAMLVDWLSLLERLPALPDRTAKLAEAEQLLRGRLTYQGTRLQFSTEKDDDWWWLMRSADVNAARLLLVTRSLPGWKDDMPRLLNGLIGRQTQGTWRTTTANVWGSLAVAAFARQFDATPVTGATKVALGDASREQRWPAATPAPIALSWPAGGKGVLNLKHDGAGAPWATVQVSAAVPLKAPLGAGFRVKKTVSAVEQKVAGQYSRGDVLRVKLDVDAQSDMTWVVVDDPVPAGATVLGGGLGRDSAIATRGEKREGEAWPAYEERRFAGYRAYYGYVPRGTFSVEYTVRLNSAGEFKLPPTRVEAMYAPDVFGVFPNAAFKVVDAK</sequence>
<dbReference type="PANTHER" id="PTHR40094">
    <property type="entry name" value="ALPHA-2-MACROGLOBULIN HOMOLOG"/>
    <property type="match status" value="1"/>
</dbReference>
<dbReference type="Gene3D" id="2.60.40.3710">
    <property type="match status" value="1"/>
</dbReference>
<feature type="signal peptide" evidence="2">
    <location>
        <begin position="1"/>
        <end position="21"/>
    </location>
</feature>
<dbReference type="InterPro" id="IPR001599">
    <property type="entry name" value="Macroglobln_a2"/>
</dbReference>
<dbReference type="SMART" id="SM01359">
    <property type="entry name" value="A2M_N_2"/>
    <property type="match status" value="1"/>
</dbReference>
<dbReference type="Pfam" id="PF00207">
    <property type="entry name" value="A2M"/>
    <property type="match status" value="1"/>
</dbReference>
<dbReference type="InterPro" id="IPR008930">
    <property type="entry name" value="Terpenoid_cyclase/PrenylTrfase"/>
</dbReference>
<evidence type="ECO:0000256" key="1">
    <source>
        <dbReference type="ARBA" id="ARBA00010556"/>
    </source>
</evidence>
<dbReference type="SMART" id="SM01360">
    <property type="entry name" value="A2M"/>
    <property type="match status" value="1"/>
</dbReference>
<dbReference type="EMBL" id="JAESND010000001">
    <property type="protein sequence ID" value="MBM3114442.1"/>
    <property type="molecule type" value="Genomic_DNA"/>
</dbReference>
<feature type="domain" description="Alpha-2-macroglobulin bait region" evidence="3">
    <location>
        <begin position="983"/>
        <end position="1167"/>
    </location>
</feature>
<comment type="similarity">
    <text evidence="1">Belongs to the protease inhibitor I39 (alpha-2-macroglobulin) family. Bacterial alpha-2-macroglobulin subfamily.</text>
</comment>
<gene>
    <name evidence="5" type="ORF">JMJ54_01255</name>
</gene>
<keyword evidence="2" id="KW-0732">Signal</keyword>
<organism evidence="5 6">
    <name type="scientific">Jeongeupia naejangsanensis</name>
    <dbReference type="NCBI Taxonomy" id="613195"/>
    <lineage>
        <taxon>Bacteria</taxon>
        <taxon>Pseudomonadati</taxon>
        <taxon>Pseudomonadota</taxon>
        <taxon>Betaproteobacteria</taxon>
        <taxon>Neisseriales</taxon>
        <taxon>Chitinibacteraceae</taxon>
        <taxon>Jeongeupia</taxon>
    </lineage>
</organism>
<dbReference type="InterPro" id="IPR021868">
    <property type="entry name" value="Alpha_2_Macroglob_MG3"/>
</dbReference>
<name>A0ABS2BFQ2_9NEIS</name>
<dbReference type="PANTHER" id="PTHR40094:SF1">
    <property type="entry name" value="UBIQUITIN DOMAIN-CONTAINING PROTEIN"/>
    <property type="match status" value="1"/>
</dbReference>
<feature type="chain" id="PRO_5045362838" description="Alpha-2-macroglobulin" evidence="2">
    <location>
        <begin position="22"/>
        <end position="1895"/>
    </location>
</feature>
<dbReference type="InterPro" id="IPR041246">
    <property type="entry name" value="Bact_MG10"/>
</dbReference>
<evidence type="ECO:0000259" key="4">
    <source>
        <dbReference type="SMART" id="SM01360"/>
    </source>
</evidence>
<dbReference type="Pfam" id="PF11974">
    <property type="entry name" value="bMG3"/>
    <property type="match status" value="1"/>
</dbReference>
<evidence type="ECO:0000313" key="5">
    <source>
        <dbReference type="EMBL" id="MBM3114442.1"/>
    </source>
</evidence>
<dbReference type="InterPro" id="IPR002890">
    <property type="entry name" value="MG2"/>
</dbReference>
<dbReference type="RefSeq" id="WP_203536134.1">
    <property type="nucleotide sequence ID" value="NZ_JAESND010000001.1"/>
</dbReference>
<dbReference type="Proteomes" id="UP000809431">
    <property type="component" value="Unassembled WGS sequence"/>
</dbReference>
<accession>A0ABS2BFQ2</accession>
<dbReference type="SUPFAM" id="SSF48239">
    <property type="entry name" value="Terpenoid cyclases/Protein prenyltransferases"/>
    <property type="match status" value="1"/>
</dbReference>